<accession>A0A1U9R1G1</accession>
<dbReference type="PANTHER" id="PTHR46696">
    <property type="entry name" value="P450, PUTATIVE (EUROFUNG)-RELATED"/>
    <property type="match status" value="1"/>
</dbReference>
<dbReference type="SUPFAM" id="SSF48264">
    <property type="entry name" value="Cytochrome P450"/>
    <property type="match status" value="1"/>
</dbReference>
<dbReference type="GO" id="GO:0016705">
    <property type="term" value="F:oxidoreductase activity, acting on paired donors, with incorporation or reduction of molecular oxygen"/>
    <property type="evidence" value="ECO:0007669"/>
    <property type="project" value="InterPro"/>
</dbReference>
<dbReference type="KEGG" id="snw:BBN63_32895"/>
<dbReference type="PRINTS" id="PR00359">
    <property type="entry name" value="BP450"/>
</dbReference>
<dbReference type="GO" id="GO:0005506">
    <property type="term" value="F:iron ion binding"/>
    <property type="evidence" value="ECO:0007669"/>
    <property type="project" value="InterPro"/>
</dbReference>
<name>A0A1U9R1G1_STRNV</name>
<dbReference type="InterPro" id="IPR002397">
    <property type="entry name" value="Cyt_P450_B"/>
</dbReference>
<dbReference type="OrthoDB" id="9801155at2"/>
<dbReference type="Pfam" id="PF00067">
    <property type="entry name" value="p450"/>
    <property type="match status" value="1"/>
</dbReference>
<dbReference type="GO" id="GO:0004497">
    <property type="term" value="F:monooxygenase activity"/>
    <property type="evidence" value="ECO:0007669"/>
    <property type="project" value="InterPro"/>
</dbReference>
<dbReference type="AlphaFoldDB" id="A0A1U9R1G1"/>
<comment type="similarity">
    <text evidence="1">Belongs to the cytochrome P450 family.</text>
</comment>
<proteinExistence type="inferred from homology"/>
<dbReference type="InterPro" id="IPR036396">
    <property type="entry name" value="Cyt_P450_sf"/>
</dbReference>
<organism evidence="2 3">
    <name type="scientific">Streptomyces niveus</name>
    <name type="common">Streptomyces spheroides</name>
    <dbReference type="NCBI Taxonomy" id="193462"/>
    <lineage>
        <taxon>Bacteria</taxon>
        <taxon>Bacillati</taxon>
        <taxon>Actinomycetota</taxon>
        <taxon>Actinomycetes</taxon>
        <taxon>Kitasatosporales</taxon>
        <taxon>Streptomycetaceae</taxon>
        <taxon>Streptomyces</taxon>
    </lineage>
</organism>
<gene>
    <name evidence="2" type="ORF">BBN63_32895</name>
</gene>
<evidence type="ECO:0008006" key="4">
    <source>
        <dbReference type="Google" id="ProtNLM"/>
    </source>
</evidence>
<dbReference type="Gene3D" id="1.10.630.10">
    <property type="entry name" value="Cytochrome P450"/>
    <property type="match status" value="1"/>
</dbReference>
<dbReference type="GO" id="GO:0020037">
    <property type="term" value="F:heme binding"/>
    <property type="evidence" value="ECO:0007669"/>
    <property type="project" value="InterPro"/>
</dbReference>
<dbReference type="RefSeq" id="WP_078078949.1">
    <property type="nucleotide sequence ID" value="NZ_CP018047.1"/>
</dbReference>
<evidence type="ECO:0000313" key="3">
    <source>
        <dbReference type="Proteomes" id="UP000189677"/>
    </source>
</evidence>
<dbReference type="Proteomes" id="UP000189677">
    <property type="component" value="Chromosome"/>
</dbReference>
<keyword evidence="3" id="KW-1185">Reference proteome</keyword>
<reference evidence="2 3" key="1">
    <citation type="submission" date="2016-11" db="EMBL/GenBank/DDBJ databases">
        <title>Complete genome sequence of Streptomyces niveus SCSIO 3406.</title>
        <authorList>
            <person name="Zhu Q."/>
            <person name="Cheng W."/>
            <person name="Song Y."/>
            <person name="Li Q."/>
            <person name="Ju J."/>
        </authorList>
    </citation>
    <scope>NUCLEOTIDE SEQUENCE [LARGE SCALE GENOMIC DNA]</scope>
    <source>
        <strain evidence="2 3">SCSIO 3406</strain>
    </source>
</reference>
<evidence type="ECO:0000256" key="1">
    <source>
        <dbReference type="ARBA" id="ARBA00010617"/>
    </source>
</evidence>
<dbReference type="EMBL" id="CP018047">
    <property type="protein sequence ID" value="AQU70267.1"/>
    <property type="molecule type" value="Genomic_DNA"/>
</dbReference>
<protein>
    <recommendedName>
        <fullName evidence="4">Cytochrome</fullName>
    </recommendedName>
</protein>
<sequence length="412" mass="44891">MTPLIAEPSSSIDLFDDTVLDDPYPLYEVLRGMGPAVWLNRHDMWFIGGYEDVKTALHAAATFSSENGIALTDAANRQFLNGTVLVAHGMRHVQLRRPLSRQLAPRAMKSLVPEIGSRAARLAVEYITKGAFDAVELVTEFVAGQVVHLMGLPESTRPKLVAQGAAVFDMFGPGNARHRAAAPLATAMMTFLSTEVSRTSVRPGSWMADLYQAADDGDIAEDDVVPLMSAYTTAGMDTTIHGITAALHHLAHHHRYYKKLRTGRLKAAAVFQEAIRLDAPIQGFGRRARRDTRVGNARIRAGEQVWLSYGSSGRDPRRWGHYADTFRPGRTGADLHLALGYGPHACAGGHLAVAQATGLLDALAHHGTRLEPAGIPVRARNNILHGWATLPLTITPDRRRVRHARKPTATQA</sequence>
<dbReference type="PANTHER" id="PTHR46696:SF1">
    <property type="entry name" value="CYTOCHROME P450 YJIB-RELATED"/>
    <property type="match status" value="1"/>
</dbReference>
<dbReference type="InterPro" id="IPR001128">
    <property type="entry name" value="Cyt_P450"/>
</dbReference>
<evidence type="ECO:0000313" key="2">
    <source>
        <dbReference type="EMBL" id="AQU70267.1"/>
    </source>
</evidence>